<name>A0ABY4KES8_9FLAO</name>
<dbReference type="Proteomes" id="UP000830583">
    <property type="component" value="Chromosome"/>
</dbReference>
<dbReference type="RefSeq" id="WP_248434366.1">
    <property type="nucleotide sequence ID" value="NZ_CP096205.1"/>
</dbReference>
<reference evidence="1" key="1">
    <citation type="submission" date="2022-04" db="EMBL/GenBank/DDBJ databases">
        <title>Consumption of N2O by Flavobacterium azooxidireducens sp. nov. isolated from Decomposing Leaf Litter of Phragmites australis (Cav.).</title>
        <authorList>
            <person name="Behrendt U."/>
            <person name="Spanner T."/>
            <person name="Augustin J."/>
            <person name="Horn M.A."/>
            <person name="Kolb S."/>
            <person name="Ulrich A."/>
        </authorList>
    </citation>
    <scope>NUCLEOTIDE SEQUENCE</scope>
    <source>
        <strain evidence="1">IGB 4-14</strain>
    </source>
</reference>
<dbReference type="EMBL" id="CP096205">
    <property type="protein sequence ID" value="UPQ79323.1"/>
    <property type="molecule type" value="Genomic_DNA"/>
</dbReference>
<evidence type="ECO:0000313" key="1">
    <source>
        <dbReference type="EMBL" id="UPQ79323.1"/>
    </source>
</evidence>
<protein>
    <recommendedName>
        <fullName evidence="3">Site-specific DNA-methyltransferase (adenine-specific)</fullName>
    </recommendedName>
</protein>
<gene>
    <name evidence="1" type="ORF">M0M57_00445</name>
</gene>
<organism evidence="1 2">
    <name type="scientific">Flavobacterium azooxidireducens</name>
    <dbReference type="NCBI Taxonomy" id="1871076"/>
    <lineage>
        <taxon>Bacteria</taxon>
        <taxon>Pseudomonadati</taxon>
        <taxon>Bacteroidota</taxon>
        <taxon>Flavobacteriia</taxon>
        <taxon>Flavobacteriales</taxon>
        <taxon>Flavobacteriaceae</taxon>
        <taxon>Flavobacterium</taxon>
    </lineage>
</organism>
<keyword evidence="2" id="KW-1185">Reference proteome</keyword>
<proteinExistence type="predicted"/>
<sequence length="283" mass="33645">MKGFCALYDNETELLESHIFPKFVINYTKKTGSKYLRKFSEPNIRMQDGIKLHLLSLKAEQEFSLREKWFAENIFVPYLGRKFQLDYNENLYYFAVSFLWRVLILELKTDQDLKSKWYYETILEAEKEWKEYLKTGVLPQKHNQFCLFFTDRVNVNNSKLKGVDFYFTRILDATIADNEPQTCLLLYGKFSKFVFWAVLKKYGGEENLNDVEINPKGGKFNIPQKLEYFPLISLISNRIKTVDEMILPSEEQQKKIEQEILKDPQAFWKSDLGKSLFNDNYNL</sequence>
<evidence type="ECO:0008006" key="3">
    <source>
        <dbReference type="Google" id="ProtNLM"/>
    </source>
</evidence>
<accession>A0ABY4KES8</accession>
<evidence type="ECO:0000313" key="2">
    <source>
        <dbReference type="Proteomes" id="UP000830583"/>
    </source>
</evidence>